<dbReference type="PANTHER" id="PTHR10629:SF52">
    <property type="entry name" value="DNA (CYTOSINE-5)-METHYLTRANSFERASE 1"/>
    <property type="match status" value="1"/>
</dbReference>
<evidence type="ECO:0000256" key="4">
    <source>
        <dbReference type="ARBA" id="ARBA00022747"/>
    </source>
</evidence>
<protein>
    <recommendedName>
        <fullName evidence="7">Cytosine-specific methyltransferase</fullName>
        <ecNumber evidence="7">2.1.1.37</ecNumber>
    </recommendedName>
</protein>
<dbReference type="PRINTS" id="PR00105">
    <property type="entry name" value="C5METTRFRASE"/>
</dbReference>
<name>A0ABR8YRU8_9CLOT</name>
<dbReference type="SUPFAM" id="SSF53335">
    <property type="entry name" value="S-adenosyl-L-methionine-dependent methyltransferases"/>
    <property type="match status" value="1"/>
</dbReference>
<dbReference type="InterPro" id="IPR029063">
    <property type="entry name" value="SAM-dependent_MTases_sf"/>
</dbReference>
<dbReference type="PROSITE" id="PS00094">
    <property type="entry name" value="C5_MTASE_1"/>
    <property type="match status" value="1"/>
</dbReference>
<dbReference type="PROSITE" id="PS51679">
    <property type="entry name" value="SAM_MT_C5"/>
    <property type="match status" value="1"/>
</dbReference>
<evidence type="ECO:0000313" key="8">
    <source>
        <dbReference type="EMBL" id="MBD8046978.1"/>
    </source>
</evidence>
<dbReference type="InterPro" id="IPR001525">
    <property type="entry name" value="C5_MeTfrase"/>
</dbReference>
<evidence type="ECO:0000256" key="2">
    <source>
        <dbReference type="ARBA" id="ARBA00022679"/>
    </source>
</evidence>
<dbReference type="EC" id="2.1.1.37" evidence="7"/>
<dbReference type="EMBL" id="JACSQB010000053">
    <property type="protein sequence ID" value="MBD8046978.1"/>
    <property type="molecule type" value="Genomic_DNA"/>
</dbReference>
<keyword evidence="3 5" id="KW-0949">S-adenosyl-L-methionine</keyword>
<dbReference type="InterPro" id="IPR050390">
    <property type="entry name" value="C5-Methyltransferase"/>
</dbReference>
<keyword evidence="2 5" id="KW-0808">Transferase</keyword>
<proteinExistence type="inferred from homology"/>
<dbReference type="PANTHER" id="PTHR10629">
    <property type="entry name" value="CYTOSINE-SPECIFIC METHYLTRANSFERASE"/>
    <property type="match status" value="1"/>
</dbReference>
<dbReference type="NCBIfam" id="TIGR00675">
    <property type="entry name" value="dcm"/>
    <property type="match status" value="1"/>
</dbReference>
<dbReference type="GO" id="GO:0032259">
    <property type="term" value="P:methylation"/>
    <property type="evidence" value="ECO:0007669"/>
    <property type="project" value="UniProtKB-KW"/>
</dbReference>
<evidence type="ECO:0000256" key="5">
    <source>
        <dbReference type="PROSITE-ProRule" id="PRU01016"/>
    </source>
</evidence>
<organism evidence="8 9">
    <name type="scientific">Clostridium faecium</name>
    <dbReference type="NCBI Taxonomy" id="2762223"/>
    <lineage>
        <taxon>Bacteria</taxon>
        <taxon>Bacillati</taxon>
        <taxon>Bacillota</taxon>
        <taxon>Clostridia</taxon>
        <taxon>Eubacteriales</taxon>
        <taxon>Clostridiaceae</taxon>
        <taxon>Clostridium</taxon>
    </lineage>
</organism>
<gene>
    <name evidence="8" type="ORF">H9637_07985</name>
</gene>
<dbReference type="Gene3D" id="3.40.50.150">
    <property type="entry name" value="Vaccinia Virus protein VP39"/>
    <property type="match status" value="1"/>
</dbReference>
<comment type="caution">
    <text evidence="8">The sequence shown here is derived from an EMBL/GenBank/DDBJ whole genome shotgun (WGS) entry which is preliminary data.</text>
</comment>
<dbReference type="Pfam" id="PF00145">
    <property type="entry name" value="DNA_methylase"/>
    <property type="match status" value="2"/>
</dbReference>
<comment type="similarity">
    <text evidence="5 6">Belongs to the class I-like SAM-binding methyltransferase superfamily. C5-methyltransferase family.</text>
</comment>
<dbReference type="InterPro" id="IPR018117">
    <property type="entry name" value="C5_DNA_meth_AS"/>
</dbReference>
<dbReference type="GO" id="GO:0008168">
    <property type="term" value="F:methyltransferase activity"/>
    <property type="evidence" value="ECO:0007669"/>
    <property type="project" value="UniProtKB-KW"/>
</dbReference>
<evidence type="ECO:0000256" key="7">
    <source>
        <dbReference type="RuleBase" id="RU000417"/>
    </source>
</evidence>
<dbReference type="Proteomes" id="UP000627166">
    <property type="component" value="Unassembled WGS sequence"/>
</dbReference>
<keyword evidence="1 5" id="KW-0489">Methyltransferase</keyword>
<reference evidence="8 9" key="1">
    <citation type="submission" date="2020-08" db="EMBL/GenBank/DDBJ databases">
        <title>A Genomic Blueprint of the Chicken Gut Microbiome.</title>
        <authorList>
            <person name="Gilroy R."/>
            <person name="Ravi A."/>
            <person name="Getino M."/>
            <person name="Pursley I."/>
            <person name="Horton D.L."/>
            <person name="Alikhan N.-F."/>
            <person name="Baker D."/>
            <person name="Gharbi K."/>
            <person name="Hall N."/>
            <person name="Watson M."/>
            <person name="Adriaenssens E.M."/>
            <person name="Foster-Nyarko E."/>
            <person name="Jarju S."/>
            <person name="Secka A."/>
            <person name="Antonio M."/>
            <person name="Oren A."/>
            <person name="Chaudhuri R."/>
            <person name="La Ragione R.M."/>
            <person name="Hildebrand F."/>
            <person name="Pallen M.J."/>
        </authorList>
    </citation>
    <scope>NUCLEOTIDE SEQUENCE [LARGE SCALE GENOMIC DNA]</scope>
    <source>
        <strain evidence="8 9">N37</strain>
    </source>
</reference>
<keyword evidence="4" id="KW-0680">Restriction system</keyword>
<evidence type="ECO:0000256" key="3">
    <source>
        <dbReference type="ARBA" id="ARBA00022691"/>
    </source>
</evidence>
<keyword evidence="9" id="KW-1185">Reference proteome</keyword>
<evidence type="ECO:0000256" key="6">
    <source>
        <dbReference type="RuleBase" id="RU000416"/>
    </source>
</evidence>
<evidence type="ECO:0000256" key="1">
    <source>
        <dbReference type="ARBA" id="ARBA00022603"/>
    </source>
</evidence>
<feature type="active site" evidence="5">
    <location>
        <position position="108"/>
    </location>
</feature>
<dbReference type="Gene3D" id="3.90.120.10">
    <property type="entry name" value="DNA Methylase, subunit A, domain 2"/>
    <property type="match status" value="1"/>
</dbReference>
<sequence length="450" mass="51364">MYTYIDLFAGPGGLCTGFKNAGFKPLIAVEMSDNTVKTYARNHDAEIYKLEELVDNKGRLENIVNIESDKTALIHGDIRLVDNDIINEILQKKFNVNSVDVVAGGPPCESFSMAGKRADGDERDNLFENMLRIAKTTESKYIFFENVPGLLTKKSNNINVFNIIVDEFNNHGYKLASTDKNTIKCLAADYGVPQNRERVFLVAINEKYGENKFTYPEKTHGEGRQYPYITVGEALKYLPSLDSGEGEEIQQIKYTYEDEYKNGKINEGFYKYIRFISGKDGYVPNHINHDECVREIANHKAVNHREKMVKRLGYIKQGEGMKKAAERLINEGKEEIVLMYFPKKLYAARNRRLKENEPSFTVTSHCLDEMVHPTSDRGLTPRETARLQSFPDWYVFEGDYVKFHSDPLQDKYEQCGDAIPVLLVKALAEELKIALDKIDCNLLNQVAITK</sequence>
<dbReference type="RefSeq" id="WP_191739952.1">
    <property type="nucleotide sequence ID" value="NZ_JACSQB010000053.1"/>
</dbReference>
<comment type="catalytic activity">
    <reaction evidence="7">
        <text>a 2'-deoxycytidine in DNA + S-adenosyl-L-methionine = a 5-methyl-2'-deoxycytidine in DNA + S-adenosyl-L-homocysteine + H(+)</text>
        <dbReference type="Rhea" id="RHEA:13681"/>
        <dbReference type="Rhea" id="RHEA-COMP:11369"/>
        <dbReference type="Rhea" id="RHEA-COMP:11370"/>
        <dbReference type="ChEBI" id="CHEBI:15378"/>
        <dbReference type="ChEBI" id="CHEBI:57856"/>
        <dbReference type="ChEBI" id="CHEBI:59789"/>
        <dbReference type="ChEBI" id="CHEBI:85452"/>
        <dbReference type="ChEBI" id="CHEBI:85454"/>
        <dbReference type="EC" id="2.1.1.37"/>
    </reaction>
</comment>
<accession>A0ABR8YRU8</accession>
<evidence type="ECO:0000313" key="9">
    <source>
        <dbReference type="Proteomes" id="UP000627166"/>
    </source>
</evidence>